<dbReference type="Gene3D" id="3.30.760.10">
    <property type="entry name" value="RNA Cap, Translation Initiation Factor Eif4e"/>
    <property type="match status" value="1"/>
</dbReference>
<dbReference type="GO" id="GO:0003743">
    <property type="term" value="F:translation initiation factor activity"/>
    <property type="evidence" value="ECO:0007669"/>
    <property type="project" value="UniProtKB-KW"/>
</dbReference>
<dbReference type="GO" id="GO:0000340">
    <property type="term" value="F:RNA 7-methylguanosine cap binding"/>
    <property type="evidence" value="ECO:0007669"/>
    <property type="project" value="TreeGrafter"/>
</dbReference>
<evidence type="ECO:0000313" key="8">
    <source>
        <dbReference type="Proteomes" id="UP000319731"/>
    </source>
</evidence>
<evidence type="ECO:0000256" key="2">
    <source>
        <dbReference type="ARBA" id="ARBA00022540"/>
    </source>
</evidence>
<evidence type="ECO:0000256" key="3">
    <source>
        <dbReference type="ARBA" id="ARBA00022845"/>
    </source>
</evidence>
<comment type="caution">
    <text evidence="7">The sequence shown here is derived from an EMBL/GenBank/DDBJ whole genome shotgun (WGS) entry which is preliminary data.</text>
</comment>
<evidence type="ECO:0000256" key="6">
    <source>
        <dbReference type="RuleBase" id="RU004374"/>
    </source>
</evidence>
<dbReference type="Pfam" id="PF01652">
    <property type="entry name" value="IF4E"/>
    <property type="match status" value="1"/>
</dbReference>
<dbReference type="GO" id="GO:0016281">
    <property type="term" value="C:eukaryotic translation initiation factor 4F complex"/>
    <property type="evidence" value="ECO:0007669"/>
    <property type="project" value="TreeGrafter"/>
</dbReference>
<keyword evidence="5 6" id="KW-0648">Protein biosynthesis</keyword>
<protein>
    <recommendedName>
        <fullName evidence="9">Eukaryotic translation initiation factor 4E</fullName>
    </recommendedName>
</protein>
<dbReference type="AlphaFoldDB" id="A0A507BZJ4"/>
<comment type="similarity">
    <text evidence="1 6">Belongs to the eukaryotic initiation factor 4E family.</text>
</comment>
<proteinExistence type="inferred from homology"/>
<dbReference type="RefSeq" id="XP_031025024.1">
    <property type="nucleotide sequence ID" value="XM_031169072.1"/>
</dbReference>
<sequence>MAPAEEKTAETTTESPATDIITVFDDPINFTHKHPLQHKWCVWFDSAQGKQNQKNWMDNLKNLVTFDSVEDFWGIMNHIMKASALPAGSNYHVFKEGIQPMWEDPQNKKGGKWVVSITKKHRGQMDTWWLNTLMGMIGEAFEDGAEIMGAVVSARRSYDRISLWTKTGAIQDVQERIGKQFKQIMGVDSDITLGYQMHDTALKTNSSYGNDDIYQV</sequence>
<reference evidence="7 8" key="1">
    <citation type="journal article" date="2019" name="Sci. Rep.">
        <title>Comparative genomics of chytrid fungi reveal insights into the obligate biotrophic and pathogenic lifestyle of Synchytrium endobioticum.</title>
        <authorList>
            <person name="van de Vossenberg B.T.L.H."/>
            <person name="Warris S."/>
            <person name="Nguyen H.D.T."/>
            <person name="van Gent-Pelzer M.P.E."/>
            <person name="Joly D.L."/>
            <person name="van de Geest H.C."/>
            <person name="Bonants P.J.M."/>
            <person name="Smith D.S."/>
            <person name="Levesque C.A."/>
            <person name="van der Lee T.A.J."/>
        </authorList>
    </citation>
    <scope>NUCLEOTIDE SEQUENCE [LARGE SCALE GENOMIC DNA]</scope>
    <source>
        <strain evidence="7 8">JEL517</strain>
    </source>
</reference>
<dbReference type="SUPFAM" id="SSF55418">
    <property type="entry name" value="eIF4e-like"/>
    <property type="match status" value="1"/>
</dbReference>
<evidence type="ECO:0000313" key="7">
    <source>
        <dbReference type="EMBL" id="TPX34227.1"/>
    </source>
</evidence>
<keyword evidence="8" id="KW-1185">Reference proteome</keyword>
<dbReference type="EMBL" id="QEAO01000015">
    <property type="protein sequence ID" value="TPX34227.1"/>
    <property type="molecule type" value="Genomic_DNA"/>
</dbReference>
<evidence type="ECO:0000256" key="4">
    <source>
        <dbReference type="ARBA" id="ARBA00022884"/>
    </source>
</evidence>
<keyword evidence="3" id="KW-0810">Translation regulation</keyword>
<dbReference type="PANTHER" id="PTHR11960:SF8">
    <property type="entry name" value="EUKARYOTIC TRANSLATION INITIATION FACTOR 4E1-RELATED"/>
    <property type="match status" value="1"/>
</dbReference>
<name>A0A507BZJ4_9FUNG</name>
<dbReference type="GO" id="GO:0006417">
    <property type="term" value="P:regulation of translation"/>
    <property type="evidence" value="ECO:0007669"/>
    <property type="project" value="UniProtKB-KW"/>
</dbReference>
<evidence type="ECO:0000256" key="1">
    <source>
        <dbReference type="ARBA" id="ARBA00009860"/>
    </source>
</evidence>
<organism evidence="7 8">
    <name type="scientific">Synchytrium microbalum</name>
    <dbReference type="NCBI Taxonomy" id="1806994"/>
    <lineage>
        <taxon>Eukaryota</taxon>
        <taxon>Fungi</taxon>
        <taxon>Fungi incertae sedis</taxon>
        <taxon>Chytridiomycota</taxon>
        <taxon>Chytridiomycota incertae sedis</taxon>
        <taxon>Chytridiomycetes</taxon>
        <taxon>Synchytriales</taxon>
        <taxon>Synchytriaceae</taxon>
        <taxon>Synchytrium</taxon>
    </lineage>
</organism>
<keyword evidence="4 6" id="KW-0694">RNA-binding</keyword>
<dbReference type="OrthoDB" id="590761at2759"/>
<gene>
    <name evidence="7" type="ORF">SmJEL517_g03144</name>
</gene>
<dbReference type="PANTHER" id="PTHR11960">
    <property type="entry name" value="EUKARYOTIC TRANSLATION INITIATION FACTOR 4E RELATED"/>
    <property type="match status" value="1"/>
</dbReference>
<dbReference type="InterPro" id="IPR023398">
    <property type="entry name" value="TIF_eIF4e-like"/>
</dbReference>
<accession>A0A507BZJ4</accession>
<evidence type="ECO:0000256" key="5">
    <source>
        <dbReference type="ARBA" id="ARBA00022917"/>
    </source>
</evidence>
<evidence type="ECO:0008006" key="9">
    <source>
        <dbReference type="Google" id="ProtNLM"/>
    </source>
</evidence>
<dbReference type="Proteomes" id="UP000319731">
    <property type="component" value="Unassembled WGS sequence"/>
</dbReference>
<keyword evidence="2 6" id="KW-0396">Initiation factor</keyword>
<dbReference type="GeneID" id="42004369"/>
<dbReference type="InterPro" id="IPR001040">
    <property type="entry name" value="TIF_eIF_4E"/>
</dbReference>
<dbReference type="STRING" id="1806994.A0A507BZJ4"/>